<sequence length="105" mass="11801">VSSRLCLSGLQLLCSPCTLLQQELFPLCQHGGLPIINALQPVSKATTDRTEERVSPEALLVEQRHHLETQLPRSDGHACPSRKRGGVTHRSRPKRRLWKPSYVID</sequence>
<proteinExistence type="predicted"/>
<evidence type="ECO:0000313" key="2">
    <source>
        <dbReference type="EMBL" id="QBZ64704.1"/>
    </source>
</evidence>
<dbReference type="AlphaFoldDB" id="A0A4P7NQN0"/>
<evidence type="ECO:0000313" key="3">
    <source>
        <dbReference type="Proteomes" id="UP000294847"/>
    </source>
</evidence>
<feature type="non-terminal residue" evidence="2">
    <location>
        <position position="1"/>
    </location>
</feature>
<reference evidence="2 3" key="1">
    <citation type="journal article" date="2019" name="Mol. Biol. Evol.">
        <title>Blast fungal genomes show frequent chromosomal changes, gene gains and losses, and effector gene turnover.</title>
        <authorList>
            <person name="Gomez Luciano L.B."/>
            <person name="Jason Tsai I."/>
            <person name="Chuma I."/>
            <person name="Tosa Y."/>
            <person name="Chen Y.H."/>
            <person name="Li J.Y."/>
            <person name="Li M.Y."/>
            <person name="Jade Lu M.Y."/>
            <person name="Nakayashiki H."/>
            <person name="Li W.H."/>
        </authorList>
    </citation>
    <scope>NUCLEOTIDE SEQUENCE [LARGE SCALE GENOMIC DNA]</scope>
    <source>
        <strain evidence="2">MZ5-1-6</strain>
    </source>
</reference>
<feature type="compositionally biased region" description="Basic residues" evidence="1">
    <location>
        <begin position="80"/>
        <end position="98"/>
    </location>
</feature>
<organism evidence="2 3">
    <name type="scientific">Pyricularia oryzae</name>
    <name type="common">Rice blast fungus</name>
    <name type="synonym">Magnaporthe oryzae</name>
    <dbReference type="NCBI Taxonomy" id="318829"/>
    <lineage>
        <taxon>Eukaryota</taxon>
        <taxon>Fungi</taxon>
        <taxon>Dikarya</taxon>
        <taxon>Ascomycota</taxon>
        <taxon>Pezizomycotina</taxon>
        <taxon>Sordariomycetes</taxon>
        <taxon>Sordariomycetidae</taxon>
        <taxon>Magnaporthales</taxon>
        <taxon>Pyriculariaceae</taxon>
        <taxon>Pyricularia</taxon>
    </lineage>
</organism>
<feature type="region of interest" description="Disordered" evidence="1">
    <location>
        <begin position="66"/>
        <end position="105"/>
    </location>
</feature>
<gene>
    <name evidence="2" type="ORF">PoMZ_06403</name>
</gene>
<name>A0A4P7NQN0_PYROR</name>
<dbReference type="EMBL" id="CP034209">
    <property type="protein sequence ID" value="QBZ64704.1"/>
    <property type="molecule type" value="Genomic_DNA"/>
</dbReference>
<accession>A0A4P7NQN0</accession>
<dbReference type="Proteomes" id="UP000294847">
    <property type="component" value="Chromosome 6"/>
</dbReference>
<protein>
    <submittedName>
        <fullName evidence="2">Uncharacterized protein</fullName>
    </submittedName>
</protein>
<evidence type="ECO:0000256" key="1">
    <source>
        <dbReference type="SAM" id="MobiDB-lite"/>
    </source>
</evidence>